<gene>
    <name evidence="1" type="ORF">NO2_1149</name>
</gene>
<comment type="caution">
    <text evidence="1">The sequence shown here is derived from an EMBL/GenBank/DDBJ whole genome shotgun (WGS) entry which is preliminary data.</text>
</comment>
<proteinExistence type="predicted"/>
<dbReference type="Proteomes" id="UP000275925">
    <property type="component" value="Unassembled WGS sequence"/>
</dbReference>
<protein>
    <submittedName>
        <fullName evidence="1">Uncharacterized protein</fullName>
    </submittedName>
</protein>
<evidence type="ECO:0000313" key="2">
    <source>
        <dbReference type="Proteomes" id="UP000275925"/>
    </source>
</evidence>
<keyword evidence="2" id="KW-1185">Reference proteome</keyword>
<sequence length="165" mass="19206">MDKSYLIETTNANQLYQKYLQDFGLILRESFNANKDITSYILRSLQSDQNPEIARALLEAAFAHNLTTLGLIRIIVKVLYVTGHIRDYRHNTYHALKKQIDDTLKNFAGNKSELVQQKYPLVLERLNKENIQPRAKQKKKIEDKAAAVNNLVDNINRQYINFVKK</sequence>
<accession>A0A388THK4</accession>
<organism evidence="1 2">
    <name type="scientific">Candidatus Termititenax persephonae</name>
    <dbReference type="NCBI Taxonomy" id="2218525"/>
    <lineage>
        <taxon>Bacteria</taxon>
        <taxon>Bacillati</taxon>
        <taxon>Candidatus Margulisiibacteriota</taxon>
        <taxon>Candidatus Termititenacia</taxon>
        <taxon>Candidatus Termititenacales</taxon>
        <taxon>Candidatus Termititenacaceae</taxon>
        <taxon>Candidatus Termititenax</taxon>
    </lineage>
</organism>
<dbReference type="AlphaFoldDB" id="A0A388THK4"/>
<reference evidence="1 2" key="1">
    <citation type="journal article" date="2019" name="ISME J.">
        <title>Genome analyses of uncultured TG2/ZB3 bacteria in 'Margulisbacteria' specifically attached to ectosymbiotic spirochetes of protists in the termite gut.</title>
        <authorList>
            <person name="Utami Y.D."/>
            <person name="Kuwahara H."/>
            <person name="Igai K."/>
            <person name="Murakami T."/>
            <person name="Sugaya K."/>
            <person name="Morikawa T."/>
            <person name="Nagura Y."/>
            <person name="Yuki M."/>
            <person name="Deevong P."/>
            <person name="Inoue T."/>
            <person name="Kihara K."/>
            <person name="Lo N."/>
            <person name="Yamada A."/>
            <person name="Ohkuma M."/>
            <person name="Hongoh Y."/>
        </authorList>
    </citation>
    <scope>NUCLEOTIDE SEQUENCE [LARGE SCALE GENOMIC DNA]</scope>
    <source>
        <strain evidence="1">NkOx7-02</strain>
    </source>
</reference>
<name>A0A388THK4_9BACT</name>
<evidence type="ECO:0000313" key="1">
    <source>
        <dbReference type="EMBL" id="GBR76628.1"/>
    </source>
</evidence>
<dbReference type="EMBL" id="BGZO01000036">
    <property type="protein sequence ID" value="GBR76628.1"/>
    <property type="molecule type" value="Genomic_DNA"/>
</dbReference>